<dbReference type="SUPFAM" id="SSF51445">
    <property type="entry name" value="(Trans)glycosidases"/>
    <property type="match status" value="1"/>
</dbReference>
<dbReference type="RefSeq" id="WP_282879091.1">
    <property type="nucleotide sequence ID" value="NZ_CP133164.1"/>
</dbReference>
<reference evidence="2 3" key="1">
    <citation type="journal article" date="2023" name="Access Microbiol">
        <title>The genome of a steinernematid-associated Pseudomonas piscis bacterium encodes the biosynthesis of insect toxins.</title>
        <authorList>
            <person name="Awori R.M."/>
            <person name="Hendre P."/>
            <person name="Amugune N.O."/>
        </authorList>
    </citation>
    <scope>NUCLEOTIDE SEQUENCE [LARGE SCALE GENOMIC DNA]</scope>
    <source>
        <strain evidence="2 3">75</strain>
    </source>
</reference>
<evidence type="ECO:0000313" key="3">
    <source>
        <dbReference type="Proteomes" id="UP001237292"/>
    </source>
</evidence>
<proteinExistence type="predicted"/>
<dbReference type="InterPro" id="IPR017853">
    <property type="entry name" value="GH"/>
</dbReference>
<dbReference type="InterPro" id="IPR021488">
    <property type="entry name" value="DUF3142"/>
</dbReference>
<dbReference type="EMBL" id="CP133164">
    <property type="protein sequence ID" value="WMN17961.1"/>
    <property type="molecule type" value="Genomic_DNA"/>
</dbReference>
<dbReference type="Pfam" id="PF11340">
    <property type="entry name" value="DUF3142"/>
    <property type="match status" value="1"/>
</dbReference>
<protein>
    <submittedName>
        <fullName evidence="2">DUF3142 domain-containing protein</fullName>
    </submittedName>
</protein>
<feature type="signal peptide" evidence="1">
    <location>
        <begin position="1"/>
        <end position="31"/>
    </location>
</feature>
<dbReference type="Proteomes" id="UP001237292">
    <property type="component" value="Chromosome"/>
</dbReference>
<organism evidence="2 3">
    <name type="scientific">Pseudomonas piscis</name>
    <dbReference type="NCBI Taxonomy" id="2614538"/>
    <lineage>
        <taxon>Bacteria</taxon>
        <taxon>Pseudomonadati</taxon>
        <taxon>Pseudomonadota</taxon>
        <taxon>Gammaproteobacteria</taxon>
        <taxon>Pseudomonadales</taxon>
        <taxon>Pseudomonadaceae</taxon>
        <taxon>Pseudomonas</taxon>
    </lineage>
</organism>
<sequence>MGPVAALLLVRKYLGCCLLPLWLCWTNPAAAAVDAADHDVFWLWSGVKTQPVLAQARTLYILQGQVSRSRRQPARGVELIAQGLPVSRLRQEQVWVVYRAHTLAWPEKVYQQLLGQMQRWQNSGTRVVGIQIDFDSGTRDLERYGQFLRDLRQRLPAQYRLSITGLMDWGSNADPQAIGQLKGVVDEVVVQTYQGRHSIANYGAYLPRLDRMGLPYKVGLIQGGAWQEPQALRDSPWFKGYVVFLQNPG</sequence>
<gene>
    <name evidence="2" type="ORF">QL104_00730</name>
</gene>
<keyword evidence="3" id="KW-1185">Reference proteome</keyword>
<evidence type="ECO:0000313" key="2">
    <source>
        <dbReference type="EMBL" id="WMN17961.1"/>
    </source>
</evidence>
<accession>A0ABY9NHR9</accession>
<evidence type="ECO:0000256" key="1">
    <source>
        <dbReference type="SAM" id="SignalP"/>
    </source>
</evidence>
<name>A0ABY9NHR9_9PSED</name>
<dbReference type="Gene3D" id="3.20.20.80">
    <property type="entry name" value="Glycosidases"/>
    <property type="match status" value="1"/>
</dbReference>
<feature type="chain" id="PRO_5045230136" evidence="1">
    <location>
        <begin position="32"/>
        <end position="249"/>
    </location>
</feature>
<keyword evidence="1" id="KW-0732">Signal</keyword>